<protein>
    <submittedName>
        <fullName evidence="3">PA14 domain-containing protein</fullName>
    </submittedName>
</protein>
<dbReference type="InterPro" id="IPR037524">
    <property type="entry name" value="PA14/GLEYA"/>
</dbReference>
<dbReference type="SMART" id="SM00758">
    <property type="entry name" value="PA14"/>
    <property type="match status" value="1"/>
</dbReference>
<dbReference type="InterPro" id="IPR011658">
    <property type="entry name" value="PA14_dom"/>
</dbReference>
<keyword evidence="4" id="KW-1185">Reference proteome</keyword>
<evidence type="ECO:0000313" key="3">
    <source>
        <dbReference type="EMBL" id="MFC3675504.1"/>
    </source>
</evidence>
<dbReference type="RefSeq" id="WP_379724205.1">
    <property type="nucleotide sequence ID" value="NZ_JBHRYJ010000001.1"/>
</dbReference>
<dbReference type="PROSITE" id="PS51820">
    <property type="entry name" value="PA14"/>
    <property type="match status" value="1"/>
</dbReference>
<accession>A0ABV7VDG9</accession>
<dbReference type="Gene3D" id="3.90.182.10">
    <property type="entry name" value="Toxin - Anthrax Protective Antigen,domain 1"/>
    <property type="match status" value="1"/>
</dbReference>
<gene>
    <name evidence="3" type="ORF">ACFOOQ_08120</name>
</gene>
<feature type="domain" description="PA14" evidence="2">
    <location>
        <begin position="49"/>
        <end position="199"/>
    </location>
</feature>
<feature type="chain" id="PRO_5046516515" evidence="1">
    <location>
        <begin position="31"/>
        <end position="203"/>
    </location>
</feature>
<dbReference type="SUPFAM" id="SSF56988">
    <property type="entry name" value="Anthrax protective antigen"/>
    <property type="match status" value="1"/>
</dbReference>
<name>A0ABV7VDG9_9PROT</name>
<evidence type="ECO:0000313" key="4">
    <source>
        <dbReference type="Proteomes" id="UP001595711"/>
    </source>
</evidence>
<comment type="caution">
    <text evidence="3">The sequence shown here is derived from an EMBL/GenBank/DDBJ whole genome shotgun (WGS) entry which is preliminary data.</text>
</comment>
<evidence type="ECO:0000256" key="1">
    <source>
        <dbReference type="SAM" id="SignalP"/>
    </source>
</evidence>
<keyword evidence="1" id="KW-0732">Signal</keyword>
<dbReference type="EMBL" id="JBHRYJ010000001">
    <property type="protein sequence ID" value="MFC3675504.1"/>
    <property type="molecule type" value="Genomic_DNA"/>
</dbReference>
<sequence length="203" mass="21432">MTTFGRFRAVVLCGLAILATPMALSPGARAQVKTPQAANPQLASPQPAAVQPGLSIVYFRNTPFDSVQEVVRFGKPGKGSPGAPIPDINAKGGKGDLWESHGTRFFGVRIDGLIKLEAGSTAFSANSNDGFRLLIGGVQVLEDADVHLDRIAGPVTVTVAQAGWYPLQLWYFQKRGGASMELFWQPPGATARAPVPPAAFGHP</sequence>
<proteinExistence type="predicted"/>
<organism evidence="3 4">
    <name type="scientific">Ferrovibrio xuzhouensis</name>
    <dbReference type="NCBI Taxonomy" id="1576914"/>
    <lineage>
        <taxon>Bacteria</taxon>
        <taxon>Pseudomonadati</taxon>
        <taxon>Pseudomonadota</taxon>
        <taxon>Alphaproteobacteria</taxon>
        <taxon>Rhodospirillales</taxon>
        <taxon>Rhodospirillaceae</taxon>
        <taxon>Ferrovibrio</taxon>
    </lineage>
</organism>
<reference evidence="4" key="1">
    <citation type="journal article" date="2019" name="Int. J. Syst. Evol. Microbiol.">
        <title>The Global Catalogue of Microorganisms (GCM) 10K type strain sequencing project: providing services to taxonomists for standard genome sequencing and annotation.</title>
        <authorList>
            <consortium name="The Broad Institute Genomics Platform"/>
            <consortium name="The Broad Institute Genome Sequencing Center for Infectious Disease"/>
            <person name="Wu L."/>
            <person name="Ma J."/>
        </authorList>
    </citation>
    <scope>NUCLEOTIDE SEQUENCE [LARGE SCALE GENOMIC DNA]</scope>
    <source>
        <strain evidence="4">KCTC 42182</strain>
    </source>
</reference>
<feature type="signal peptide" evidence="1">
    <location>
        <begin position="1"/>
        <end position="30"/>
    </location>
</feature>
<dbReference type="Proteomes" id="UP001595711">
    <property type="component" value="Unassembled WGS sequence"/>
</dbReference>
<evidence type="ECO:0000259" key="2">
    <source>
        <dbReference type="PROSITE" id="PS51820"/>
    </source>
</evidence>
<dbReference type="Pfam" id="PF07691">
    <property type="entry name" value="PA14"/>
    <property type="match status" value="1"/>
</dbReference>